<dbReference type="Proteomes" id="UP000283509">
    <property type="component" value="Unassembled WGS sequence"/>
</dbReference>
<proteinExistence type="inferred from homology"/>
<dbReference type="Gene3D" id="1.20.5.260">
    <property type="entry name" value="Cytochrome b-c1 complex subunit 9"/>
    <property type="match status" value="1"/>
</dbReference>
<dbReference type="GO" id="GO:0005743">
    <property type="term" value="C:mitochondrial inner membrane"/>
    <property type="evidence" value="ECO:0007669"/>
    <property type="project" value="UniProtKB-SubCell"/>
</dbReference>
<dbReference type="SUPFAM" id="SSF81514">
    <property type="entry name" value="Subunit X (non-heme 7 kDa protein) of cytochrome bc1 complex (Ubiquinol-cytochrome c reductase)"/>
    <property type="match status" value="1"/>
</dbReference>
<evidence type="ECO:0000256" key="5">
    <source>
        <dbReference type="ARBA" id="ARBA00022692"/>
    </source>
</evidence>
<accession>A0A423T4F2</accession>
<protein>
    <recommendedName>
        <fullName evidence="11">Cytochrome b-c1 complex subunit 9</fullName>
    </recommendedName>
    <alternativeName>
        <fullName evidence="12">Complex III subunit X</fullName>
    </alternativeName>
</protein>
<dbReference type="STRING" id="6689.A0A423T4F2"/>
<keyword evidence="10" id="KW-0472">Membrane</keyword>
<dbReference type="FunFam" id="1.20.5.260:FF:000001">
    <property type="entry name" value="Cytochrome b-c1 complex subunit 9"/>
    <property type="match status" value="1"/>
</dbReference>
<evidence type="ECO:0000256" key="10">
    <source>
        <dbReference type="ARBA" id="ARBA00023136"/>
    </source>
</evidence>
<keyword evidence="8" id="KW-1133">Transmembrane helix</keyword>
<comment type="caution">
    <text evidence="14">The sequence shown here is derived from an EMBL/GenBank/DDBJ whole genome shotgun (WGS) entry which is preliminary data.</text>
</comment>
<keyword evidence="3" id="KW-0813">Transport</keyword>
<dbReference type="AlphaFoldDB" id="A0A423T4F2"/>
<feature type="region of interest" description="Disordered" evidence="13">
    <location>
        <begin position="58"/>
        <end position="88"/>
    </location>
</feature>
<dbReference type="GO" id="GO:0045275">
    <property type="term" value="C:respiratory chain complex III"/>
    <property type="evidence" value="ECO:0007669"/>
    <property type="project" value="InterPro"/>
</dbReference>
<dbReference type="GO" id="GO:0006122">
    <property type="term" value="P:mitochondrial electron transport, ubiquinol to cytochrome c"/>
    <property type="evidence" value="ECO:0007669"/>
    <property type="project" value="InterPro"/>
</dbReference>
<gene>
    <name evidence="14" type="ORF">C7M84_010412</name>
</gene>
<evidence type="ECO:0000256" key="11">
    <source>
        <dbReference type="ARBA" id="ARBA00068509"/>
    </source>
</evidence>
<sequence>MGVKFHKNFPHFLTPGCCSCHTPSSPHTSLSLTNSHSAHFLSPHAPVPPANTCPRACTPAGGSVSRTPVTRGLDSALARSPASGPPRVLRARSHLSIPGCSASAHPPYAHLVLITHTPRCRPRRLGLRGSPRPYYGRHAMHRIMLVVASHTCLQSQSPLLAKSPSVVCRSSSSLPTKMSGVIGKIYQNIFRRTSSFVFAAVCGAFMFERGFELVSDGIFETVNQGKLWKHIKHRYDQPVEEEDDE</sequence>
<evidence type="ECO:0000256" key="7">
    <source>
        <dbReference type="ARBA" id="ARBA00022982"/>
    </source>
</evidence>
<dbReference type="PANTHER" id="PTHR12980:SF0">
    <property type="entry name" value="CYTOCHROME B-C1 COMPLEX SUBUNIT 9"/>
    <property type="match status" value="1"/>
</dbReference>
<organism evidence="14 15">
    <name type="scientific">Penaeus vannamei</name>
    <name type="common">Whiteleg shrimp</name>
    <name type="synonym">Litopenaeus vannamei</name>
    <dbReference type="NCBI Taxonomy" id="6689"/>
    <lineage>
        <taxon>Eukaryota</taxon>
        <taxon>Metazoa</taxon>
        <taxon>Ecdysozoa</taxon>
        <taxon>Arthropoda</taxon>
        <taxon>Crustacea</taxon>
        <taxon>Multicrustacea</taxon>
        <taxon>Malacostraca</taxon>
        <taxon>Eumalacostraca</taxon>
        <taxon>Eucarida</taxon>
        <taxon>Decapoda</taxon>
        <taxon>Dendrobranchiata</taxon>
        <taxon>Penaeoidea</taxon>
        <taxon>Penaeidae</taxon>
        <taxon>Penaeus</taxon>
    </lineage>
</organism>
<dbReference type="PANTHER" id="PTHR12980">
    <property type="entry name" value="UBIQUINOL-CYTOCHROME C REDUCTASE COMPLEX, SUBUNIT X"/>
    <property type="match status" value="1"/>
</dbReference>
<evidence type="ECO:0000256" key="12">
    <source>
        <dbReference type="ARBA" id="ARBA00076299"/>
    </source>
</evidence>
<evidence type="ECO:0000256" key="9">
    <source>
        <dbReference type="ARBA" id="ARBA00023128"/>
    </source>
</evidence>
<evidence type="ECO:0000313" key="14">
    <source>
        <dbReference type="EMBL" id="ROT71273.1"/>
    </source>
</evidence>
<reference evidence="14 15" key="1">
    <citation type="submission" date="2018-04" db="EMBL/GenBank/DDBJ databases">
        <authorList>
            <person name="Zhang X."/>
            <person name="Yuan J."/>
            <person name="Li F."/>
            <person name="Xiang J."/>
        </authorList>
    </citation>
    <scope>NUCLEOTIDE SEQUENCE [LARGE SCALE GENOMIC DNA]</scope>
    <source>
        <tissue evidence="14">Muscle</tissue>
    </source>
</reference>
<name>A0A423T4F2_PENVA</name>
<evidence type="ECO:0000256" key="2">
    <source>
        <dbReference type="ARBA" id="ARBA00007856"/>
    </source>
</evidence>
<evidence type="ECO:0000256" key="4">
    <source>
        <dbReference type="ARBA" id="ARBA00022660"/>
    </source>
</evidence>
<reference evidence="14 15" key="2">
    <citation type="submission" date="2019-01" db="EMBL/GenBank/DDBJ databases">
        <title>The decoding of complex shrimp genome reveals the adaptation for benthos swimmer, frequently molting mechanism and breeding impact on genome.</title>
        <authorList>
            <person name="Sun Y."/>
            <person name="Gao Y."/>
            <person name="Yu Y."/>
        </authorList>
    </citation>
    <scope>NUCLEOTIDE SEQUENCE [LARGE SCALE GENOMIC DNA]</scope>
    <source>
        <tissue evidence="14">Muscle</tissue>
    </source>
</reference>
<keyword evidence="15" id="KW-1185">Reference proteome</keyword>
<comment type="similarity">
    <text evidence="2">Belongs to the UQCR10/QCR9 family.</text>
</comment>
<comment type="subcellular location">
    <subcellularLocation>
        <location evidence="1">Mitochondrion inner membrane</location>
        <topology evidence="1">Single-pass membrane protein</topology>
    </subcellularLocation>
</comment>
<dbReference type="InterPro" id="IPR008027">
    <property type="entry name" value="QCR9"/>
</dbReference>
<evidence type="ECO:0000256" key="6">
    <source>
        <dbReference type="ARBA" id="ARBA00022792"/>
    </source>
</evidence>
<dbReference type="InterPro" id="IPR036656">
    <property type="entry name" value="QCR9_sf"/>
</dbReference>
<evidence type="ECO:0000256" key="8">
    <source>
        <dbReference type="ARBA" id="ARBA00022989"/>
    </source>
</evidence>
<evidence type="ECO:0000256" key="13">
    <source>
        <dbReference type="SAM" id="MobiDB-lite"/>
    </source>
</evidence>
<keyword evidence="9" id="KW-0496">Mitochondrion</keyword>
<keyword evidence="7" id="KW-0249">Electron transport</keyword>
<keyword evidence="5" id="KW-0812">Transmembrane</keyword>
<dbReference type="EMBL" id="QCYY01002316">
    <property type="protein sequence ID" value="ROT71273.1"/>
    <property type="molecule type" value="Genomic_DNA"/>
</dbReference>
<keyword evidence="4" id="KW-0679">Respiratory chain</keyword>
<evidence type="ECO:0000256" key="1">
    <source>
        <dbReference type="ARBA" id="ARBA00004434"/>
    </source>
</evidence>
<evidence type="ECO:0000313" key="15">
    <source>
        <dbReference type="Proteomes" id="UP000283509"/>
    </source>
</evidence>
<dbReference type="Pfam" id="PF05365">
    <property type="entry name" value="UCR_UQCRX_QCR9"/>
    <property type="match status" value="1"/>
</dbReference>
<keyword evidence="6" id="KW-0999">Mitochondrion inner membrane</keyword>
<evidence type="ECO:0000256" key="3">
    <source>
        <dbReference type="ARBA" id="ARBA00022448"/>
    </source>
</evidence>